<feature type="region of interest" description="Disordered" evidence="1">
    <location>
        <begin position="159"/>
        <end position="213"/>
    </location>
</feature>
<feature type="compositionally biased region" description="Polar residues" evidence="1">
    <location>
        <begin position="592"/>
        <end position="601"/>
    </location>
</feature>
<feature type="compositionally biased region" description="Basic and acidic residues" evidence="1">
    <location>
        <begin position="99"/>
        <end position="116"/>
    </location>
</feature>
<feature type="compositionally biased region" description="Polar residues" evidence="1">
    <location>
        <begin position="262"/>
        <end position="273"/>
    </location>
</feature>
<feature type="region of interest" description="Disordered" evidence="1">
    <location>
        <begin position="313"/>
        <end position="453"/>
    </location>
</feature>
<feature type="compositionally biased region" description="Low complexity" evidence="1">
    <location>
        <begin position="607"/>
        <end position="618"/>
    </location>
</feature>
<feature type="compositionally biased region" description="Polar residues" evidence="1">
    <location>
        <begin position="785"/>
        <end position="795"/>
    </location>
</feature>
<evidence type="ECO:0000256" key="1">
    <source>
        <dbReference type="SAM" id="MobiDB-lite"/>
    </source>
</evidence>
<feature type="region of interest" description="Disordered" evidence="1">
    <location>
        <begin position="71"/>
        <end position="135"/>
    </location>
</feature>
<feature type="compositionally biased region" description="Low complexity" evidence="1">
    <location>
        <begin position="477"/>
        <end position="495"/>
    </location>
</feature>
<evidence type="ECO:0000313" key="3">
    <source>
        <dbReference type="Proteomes" id="UP000649114"/>
    </source>
</evidence>
<feature type="compositionally biased region" description="Polar residues" evidence="1">
    <location>
        <begin position="737"/>
        <end position="753"/>
    </location>
</feature>
<feature type="compositionally biased region" description="Low complexity" evidence="1">
    <location>
        <begin position="159"/>
        <end position="210"/>
    </location>
</feature>
<feature type="region of interest" description="Disordered" evidence="1">
    <location>
        <begin position="528"/>
        <end position="568"/>
    </location>
</feature>
<evidence type="ECO:0008006" key="4">
    <source>
        <dbReference type="Google" id="ProtNLM"/>
    </source>
</evidence>
<feature type="compositionally biased region" description="Basic and acidic residues" evidence="1">
    <location>
        <begin position="392"/>
        <end position="407"/>
    </location>
</feature>
<evidence type="ECO:0000313" key="2">
    <source>
        <dbReference type="EMBL" id="KAF4208680.1"/>
    </source>
</evidence>
<sequence length="1024" mass="111167">MSKDVTFSPVSTIIPRSPPDHLPNPYVRLRRRQTDSAVVLKRTIHAPQRDRHPILARRSIANPAWAAESISSSFSPTTSSVSPRLSPIGSSAGPTQAEDFQKRRQTTRYDLDDRQHNQVSSYKSHRDDQSNATAKVLGRQTVMFAGASRDTGRAATLISTSTSASPSAPGTTITTSTTTTTTTTTTTPTAPANSSPSSASHPYPSSASSPRLPQSRFSFEYQLPWHKRALPTQASFPSEAPSDTDPTPNPQRAFLYDRSRRSVPTFSTSRVRNSTAPASPSHLPSPLSISEKSSDFPLPFDADSIDNALSFNASKRRRKPSLSQSQQQSQADVKRRMPVSTATYVQGSPQASDRDRAIHNLDQTDQDDGARTPVAEDPRSKNEDIFLNIARSDSKRRDSLGRSELRRSRLGLSNGHVRSPNSRLNEQTPSPDQLRLSTYDTPLHSLNNSPSNPYSALPYSYSASAHPFDDHPRSRHSAIGSSSRSTLGISRSRLGQASPDTSPYSAELQIERRGSLQDPRVYRHSALASLRSSRQASGSDVTERPRPEPDRSRQDGTESTLSTTAPSTVWDELEDLKSRIKKLELTGKLPPSSQAAISTVSGERPRTATTTVTTVSSSPNHNYKISPLAAETEAATATNPVHPLLQSALLKARDVLTNEVYKSLEAAVTDALALSSLIGTNKAPSGGVSVVNGYSSSDRQSRRKADSVCRSLTELCLALSDEQLFKQQMPAGDDDTITQLPTSANEESSTLNRSLRRSMTLEPEVPGRRKSTTHVSSRLEARRQSLANTNGNSSSSRKDLSALPDGKNPSSPSASAPKSRLSRLSTSLRSKRLQSEDEDADLPSPHSRSISRAMTDIENPAAAQRLSPRQRVVHGYTASQQVSDPQRHQGSRLSYQSTRTQVQQPRTPTAPQSSIPLRRSLAIPANYTPTTSRLNILAGSRRYGTPGIPSAAGDGSVPDGQSDGMSSQHGLFQTRITAPSSKQAASYTPIQQNRARANSMGVRTFGLRQRPTAAYEDPLDVSID</sequence>
<feature type="compositionally biased region" description="Low complexity" evidence="1">
    <location>
        <begin position="810"/>
        <end position="828"/>
    </location>
</feature>
<feature type="region of interest" description="Disordered" evidence="1">
    <location>
        <begin position="1"/>
        <end position="26"/>
    </location>
</feature>
<organism evidence="2 3">
    <name type="scientific">Aspergillus lentulus</name>
    <dbReference type="NCBI Taxonomy" id="293939"/>
    <lineage>
        <taxon>Eukaryota</taxon>
        <taxon>Fungi</taxon>
        <taxon>Dikarya</taxon>
        <taxon>Ascomycota</taxon>
        <taxon>Pezizomycotina</taxon>
        <taxon>Eurotiomycetes</taxon>
        <taxon>Eurotiomycetidae</taxon>
        <taxon>Eurotiales</taxon>
        <taxon>Aspergillaceae</taxon>
        <taxon>Aspergillus</taxon>
        <taxon>Aspergillus subgen. Fumigati</taxon>
    </lineage>
</organism>
<gene>
    <name evidence="2" type="ORF">CNMCM8927_009277</name>
</gene>
<feature type="compositionally biased region" description="Basic and acidic residues" evidence="1">
    <location>
        <begin position="541"/>
        <end position="556"/>
    </location>
</feature>
<feature type="region of interest" description="Disordered" evidence="1">
    <location>
        <begin position="592"/>
        <end position="618"/>
    </location>
</feature>
<comment type="caution">
    <text evidence="2">The sequence shown here is derived from an EMBL/GenBank/DDBJ whole genome shotgun (WGS) entry which is preliminary data.</text>
</comment>
<protein>
    <recommendedName>
        <fullName evidence="4">LPXTG-motif cell wall anchor domain protein</fullName>
    </recommendedName>
</protein>
<feature type="compositionally biased region" description="Polar residues" evidence="1">
    <location>
        <begin position="340"/>
        <end position="351"/>
    </location>
</feature>
<proteinExistence type="predicted"/>
<feature type="compositionally biased region" description="Low complexity" evidence="1">
    <location>
        <begin position="898"/>
        <end position="912"/>
    </location>
</feature>
<feature type="compositionally biased region" description="Polar residues" evidence="1">
    <location>
        <begin position="557"/>
        <end position="567"/>
    </location>
</feature>
<dbReference type="EMBL" id="JAAAPU010000008">
    <property type="protein sequence ID" value="KAF4208680.1"/>
    <property type="molecule type" value="Genomic_DNA"/>
</dbReference>
<reference evidence="2" key="2">
    <citation type="submission" date="2020-04" db="EMBL/GenBank/DDBJ databases">
        <authorList>
            <person name="Santos R.A.C."/>
            <person name="Steenwyk J.L."/>
            <person name="Rivero-Menendez O."/>
            <person name="Mead M.E."/>
            <person name="Silva L.P."/>
            <person name="Bastos R.W."/>
            <person name="Alastruey-Izquierdo A."/>
            <person name="Goldman G.H."/>
            <person name="Rokas A."/>
        </authorList>
    </citation>
    <scope>NUCLEOTIDE SEQUENCE</scope>
    <source>
        <strain evidence="2">CNM-CM8927</strain>
    </source>
</reference>
<reference evidence="2" key="1">
    <citation type="journal article" date="2020" name="bioRxiv">
        <title>Genomic and phenotypic heterogeneity of clinical isolates of the human pathogens Aspergillus fumigatus, Aspergillus lentulus and Aspergillus fumigatiaffinis.</title>
        <authorList>
            <person name="dos Santos R.A.C."/>
            <person name="Steenwyk J.L."/>
            <person name="Rivero-Menendez O."/>
            <person name="Mead M.E."/>
            <person name="Silva L.P."/>
            <person name="Bastos R.W."/>
            <person name="Alastruey-Izquierdo A."/>
            <person name="Goldman G.H."/>
            <person name="Rokas A."/>
        </authorList>
    </citation>
    <scope>NUCLEOTIDE SEQUENCE</scope>
    <source>
        <strain evidence="2">CNM-CM8927</strain>
    </source>
</reference>
<feature type="compositionally biased region" description="Low complexity" evidence="1">
    <location>
        <begin position="274"/>
        <end position="290"/>
    </location>
</feature>
<feature type="region of interest" description="Disordered" evidence="1">
    <location>
        <begin position="732"/>
        <end position="913"/>
    </location>
</feature>
<feature type="compositionally biased region" description="Low complexity" evidence="1">
    <location>
        <begin position="528"/>
        <end position="539"/>
    </location>
</feature>
<dbReference type="Proteomes" id="UP000649114">
    <property type="component" value="Unassembled WGS sequence"/>
</dbReference>
<accession>A0AAN5YV88</accession>
<feature type="compositionally biased region" description="Low complexity" evidence="1">
    <location>
        <begin position="442"/>
        <end position="453"/>
    </location>
</feature>
<name>A0AAN5YV88_ASPLE</name>
<feature type="compositionally biased region" description="Basic and acidic residues" evidence="1">
    <location>
        <begin position="368"/>
        <end position="384"/>
    </location>
</feature>
<feature type="region of interest" description="Disordered" evidence="1">
    <location>
        <begin position="234"/>
        <end position="290"/>
    </location>
</feature>
<dbReference type="AlphaFoldDB" id="A0AAN5YV88"/>
<feature type="region of interest" description="Disordered" evidence="1">
    <location>
        <begin position="467"/>
        <end position="506"/>
    </location>
</feature>
<feature type="compositionally biased region" description="Low complexity" evidence="1">
    <location>
        <begin position="71"/>
        <end position="83"/>
    </location>
</feature>
<feature type="compositionally biased region" description="Polar residues" evidence="1">
    <location>
        <begin position="419"/>
        <end position="440"/>
    </location>
</feature>